<dbReference type="InterPro" id="IPR001932">
    <property type="entry name" value="PPM-type_phosphatase-like_dom"/>
</dbReference>
<dbReference type="InterPro" id="IPR036223">
    <property type="entry name" value="CAP_C_sf"/>
</dbReference>
<dbReference type="SUPFAM" id="SSF69340">
    <property type="entry name" value="C-terminal domain of adenylylcyclase associated protein"/>
    <property type="match status" value="1"/>
</dbReference>
<dbReference type="Gene3D" id="3.60.40.10">
    <property type="entry name" value="PPM-type phosphatase domain"/>
    <property type="match status" value="2"/>
</dbReference>
<dbReference type="Pfam" id="PF08603">
    <property type="entry name" value="CAP_C"/>
    <property type="match status" value="1"/>
</dbReference>
<dbReference type="InterPro" id="IPR036222">
    <property type="entry name" value="CAP_N_sf"/>
</dbReference>
<keyword evidence="5" id="KW-0378">Hydrolase</keyword>
<evidence type="ECO:0000256" key="3">
    <source>
        <dbReference type="ARBA" id="ARBA00007659"/>
    </source>
</evidence>
<feature type="domain" description="C-CAP/cofactor C-like" evidence="9">
    <location>
        <begin position="518"/>
        <end position="664"/>
    </location>
</feature>
<dbReference type="InterPro" id="IPR006599">
    <property type="entry name" value="CARP_motif"/>
</dbReference>
<evidence type="ECO:0000256" key="6">
    <source>
        <dbReference type="ARBA" id="ARBA00022842"/>
    </source>
</evidence>
<dbReference type="InterPro" id="IPR012911">
    <property type="entry name" value="PP2C_C"/>
</dbReference>
<evidence type="ECO:0000256" key="2">
    <source>
        <dbReference type="ARBA" id="ARBA00006702"/>
    </source>
</evidence>
<dbReference type="Pfam" id="PF21938">
    <property type="entry name" value="CAP_N"/>
    <property type="match status" value="1"/>
</dbReference>
<feature type="compositionally biased region" description="Basic and acidic residues" evidence="8">
    <location>
        <begin position="1573"/>
        <end position="1594"/>
    </location>
</feature>
<feature type="region of interest" description="Disordered" evidence="8">
    <location>
        <begin position="1538"/>
        <end position="1621"/>
    </location>
</feature>
<organism evidence="11 12">
    <name type="scientific">Fragariocoptes setiger</name>
    <dbReference type="NCBI Taxonomy" id="1670756"/>
    <lineage>
        <taxon>Eukaryota</taxon>
        <taxon>Metazoa</taxon>
        <taxon>Ecdysozoa</taxon>
        <taxon>Arthropoda</taxon>
        <taxon>Chelicerata</taxon>
        <taxon>Arachnida</taxon>
        <taxon>Acari</taxon>
        <taxon>Acariformes</taxon>
        <taxon>Trombidiformes</taxon>
        <taxon>Prostigmata</taxon>
        <taxon>Eupodina</taxon>
        <taxon>Eriophyoidea</taxon>
        <taxon>Phytoptidae</taxon>
        <taxon>Fragariocoptes</taxon>
    </lineage>
</organism>
<dbReference type="InterPro" id="IPR053950">
    <property type="entry name" value="CAP_N"/>
</dbReference>
<name>A0ABQ7SBM7_9ACAR</name>
<dbReference type="SUPFAM" id="SSF81606">
    <property type="entry name" value="PP2C-like"/>
    <property type="match status" value="2"/>
</dbReference>
<proteinExistence type="inferred from homology"/>
<dbReference type="SUPFAM" id="SSF101278">
    <property type="entry name" value="N-terminal domain of adenylylcyclase associated protein, CAP"/>
    <property type="match status" value="1"/>
</dbReference>
<evidence type="ECO:0000256" key="5">
    <source>
        <dbReference type="ARBA" id="ARBA00022801"/>
    </source>
</evidence>
<dbReference type="SMART" id="SM00332">
    <property type="entry name" value="PP2Cc"/>
    <property type="match status" value="1"/>
</dbReference>
<evidence type="ECO:0000313" key="12">
    <source>
        <dbReference type="Proteomes" id="UP000825002"/>
    </source>
</evidence>
<dbReference type="InterPro" id="IPR001837">
    <property type="entry name" value="Adenylate_cyclase-assoc_CAP"/>
</dbReference>
<dbReference type="InterPro" id="IPR036457">
    <property type="entry name" value="PPM-type-like_dom_sf"/>
</dbReference>
<dbReference type="PROSITE" id="PS51746">
    <property type="entry name" value="PPM_2"/>
    <property type="match status" value="1"/>
</dbReference>
<keyword evidence="4" id="KW-0479">Metal-binding</keyword>
<evidence type="ECO:0000256" key="1">
    <source>
        <dbReference type="ARBA" id="ARBA00001936"/>
    </source>
</evidence>
<protein>
    <submittedName>
        <fullName evidence="11">Adenylyl cyclase-associated protein 1</fullName>
    </submittedName>
</protein>
<dbReference type="InterPro" id="IPR017901">
    <property type="entry name" value="C-CAP_CF_C-like"/>
</dbReference>
<keyword evidence="7" id="KW-0464">Manganese</keyword>
<evidence type="ECO:0000256" key="8">
    <source>
        <dbReference type="SAM" id="MobiDB-lite"/>
    </source>
</evidence>
<dbReference type="SMART" id="SM00673">
    <property type="entry name" value="CARP"/>
    <property type="match status" value="2"/>
</dbReference>
<dbReference type="InterPro" id="IPR016098">
    <property type="entry name" value="CAP/MinC_C"/>
</dbReference>
<dbReference type="PROSITE" id="PS51329">
    <property type="entry name" value="C_CAP_COFACTOR_C"/>
    <property type="match status" value="1"/>
</dbReference>
<evidence type="ECO:0000259" key="9">
    <source>
        <dbReference type="PROSITE" id="PS51329"/>
    </source>
</evidence>
<sequence>MPSSVHSVSGRSITSIASALSTRSRKSAAASQRLRVKWWQRSPILKTAYFLDIQKGSYTAAIFTLDLFFTYHQVMFLLWFTLTPINVFAWLVVYSNYQELCETTKLEDIAHLKMSTINSLQGSRTLSQMSHQSLDSSYRHYGPTINSNPSPSYMHRHSNLISQPRGIYSGGSIASTPTPSIRGLPHHGSTPSLRGGTTYTIPLEMFDLNRAGSVASSTNRIDTEFNIRKKTLHNQSSTSASSISTLSNLKLPNSLSSTNLPILWVPTMTIPLATMEEVQASFEEYLQRSQMIGDVVQQQSVMVADALKLHWQFVSMASECKRPAQNELINLLKPLGQQIQAIQDFRQKNRTHELFNHLSAISEGAPALGWMSVSPTPGPYVKDMTEASQFYTNKVLVAYKDKDKRHVDWVSAWLKFLDELRQFIKKAHTTGLTWNVRGRDVSQSGGGLPPPPPPMMPPPPPATDLGVGGDQNDARTALLKQLNQGTDITKNLRHVSKDGRSLRTPVSDRSSRSKSPDPRTVSTIKRTPKFEFEGKKWVLEYHDGSIQEQFNIQATEMNQSVNIYKCERVMVVVSGKINSITVDSCKKLSLVFDDIVSVVEFINCQGIQAQPMAKVPTITIDKTDGIQLFLRKSSLDVELVSAKSAEINVCVVDEATGDYKEYAIPEQLKSAPYTVSTNTMGAFLDKPRTEKSSEQGGGLGLRYGVCSMQGWRTEMEDAHSSRIGLPLGFDDWSFFTVFDGHAGKKVSALAADNLIKSIFVEGVYPHDVDPASPSMEPDGWKKVCDDYKLQYPFDSETEGKLVRHFEEHGDDYHRYEKDPKQRSYEVGEVVNFVASKIIDVPHPDHLVIAAPTTLSLATVLDVQLYNRVGTFLPCNVVVEFANRRDPTLLLLLTLPLLLSPSPPFEENRSEFFPASGSIIRLYNARIFSDSSFCLRTKVFSRSEAALLLASIVNNCLRVAMASSYSCKPSRIYPAAELYASMAFTYSWRACQKLPRSFLRLACSRRSMRLNFGKYSSTYKSCGYFCFNVIKQSSLVYGGIAGGFPVCPYVNRGSNMNCDVSPMFINGMAKLTAGNMSASVVTAPYTVSTNTMGAFLDKPRTEKSSEQGGGLGLRYGVCSMQGWRTEMEDAHSSRIGLPLGFDDWSFFTVFDGHAGKKVSALAADNLIKSIFVEGVCDDYKLQYPFDSETEGKLVRHFEEHGDDYHRYKKDPKQRSYEVGEDGCECLGPRHPEFNQTSLTFLRALGWYLPSEEDSVWMVKEAIRRGFLSLDDRLRDLPDIREGQDRSGSTAVCAIISPEHIYLANCGDSRAIMCRDYEVIFETQDHKPADSRERKRIVEAGGTVMIQRVNGSLAVSRALGDYEYKNNQDLGPCKQLVSPEPDVHAFQRRVKREKEFSRDGSRCKLPQTVDPDFIVLACDGIWDVMSSDEVCKFVTYLLKVHDDLEYICATVIDTCLHKGSRDNMTLVIVVFPRGPKKSEVWAAEDRELDNTIVEYLTETKPFDLPWSGLVHHIIARVGYNRLPPGGGIESKFRLIEETLLKLKPRPDSQDPQATKSDDERPETQDNDTEATTKPTEQKEGGEEEKKEKEKEDKEDKKEEEEKEIEKEKESTPDMVADISQSKR</sequence>
<dbReference type="PANTHER" id="PTHR10652">
    <property type="entry name" value="ADENYLYL CYCLASE-ASSOCIATED PROTEIN"/>
    <property type="match status" value="1"/>
</dbReference>
<dbReference type="Gene3D" id="2.160.20.70">
    <property type="match status" value="1"/>
</dbReference>
<evidence type="ECO:0000256" key="7">
    <source>
        <dbReference type="ARBA" id="ARBA00023211"/>
    </source>
</evidence>
<dbReference type="InterPro" id="IPR036580">
    <property type="entry name" value="PP2C_C_sf"/>
</dbReference>
<feature type="region of interest" description="Disordered" evidence="8">
    <location>
        <begin position="489"/>
        <end position="522"/>
    </location>
</feature>
<evidence type="ECO:0000256" key="4">
    <source>
        <dbReference type="ARBA" id="ARBA00022723"/>
    </source>
</evidence>
<feature type="region of interest" description="Disordered" evidence="8">
    <location>
        <begin position="437"/>
        <end position="462"/>
    </location>
</feature>
<gene>
    <name evidence="11" type="primary">CAP1</name>
    <name evidence="11" type="ORF">GZH46_00613</name>
</gene>
<dbReference type="Pfam" id="PF00481">
    <property type="entry name" value="PP2C"/>
    <property type="match status" value="3"/>
</dbReference>
<evidence type="ECO:0000313" key="11">
    <source>
        <dbReference type="EMBL" id="KAG9510829.1"/>
    </source>
</evidence>
<dbReference type="Proteomes" id="UP000825002">
    <property type="component" value="Unassembled WGS sequence"/>
</dbReference>
<keyword evidence="6" id="KW-0460">Magnesium</keyword>
<accession>A0ABQ7SBM7</accession>
<dbReference type="InterPro" id="IPR013912">
    <property type="entry name" value="Adenylate_cyclase-assoc_CAP_C"/>
</dbReference>
<comment type="similarity">
    <text evidence="3">Belongs to the CAP family.</text>
</comment>
<dbReference type="PROSITE" id="PS01089">
    <property type="entry name" value="CAP_2"/>
    <property type="match status" value="1"/>
</dbReference>
<dbReference type="Gene3D" id="1.10.10.430">
    <property type="entry name" value="Phosphatase 2C, C-terminal domain suprefamily"/>
    <property type="match status" value="1"/>
</dbReference>
<evidence type="ECO:0000259" key="10">
    <source>
        <dbReference type="PROSITE" id="PS51746"/>
    </source>
</evidence>
<dbReference type="Pfam" id="PF07830">
    <property type="entry name" value="PP2C_C"/>
    <property type="match status" value="1"/>
</dbReference>
<feature type="compositionally biased region" description="Pro residues" evidence="8">
    <location>
        <begin position="448"/>
        <end position="462"/>
    </location>
</feature>
<feature type="domain" description="PPM-type phosphatase" evidence="10">
    <location>
        <begin position="1113"/>
        <end position="1469"/>
    </location>
</feature>
<dbReference type="InterPro" id="IPR028417">
    <property type="entry name" value="CAP_CS_C"/>
</dbReference>
<keyword evidence="12" id="KW-1185">Reference proteome</keyword>
<dbReference type="Gene3D" id="1.25.40.330">
    <property type="entry name" value="Adenylate cyclase-associated CAP, N-terminal domain"/>
    <property type="match status" value="1"/>
</dbReference>
<comment type="caution">
    <text evidence="11">The sequence shown here is derived from an EMBL/GenBank/DDBJ whole genome shotgun (WGS) entry which is preliminary data.</text>
</comment>
<dbReference type="SUPFAM" id="SSF81601">
    <property type="entry name" value="Protein serine/threonine phosphatase 2C, C-terminal domain"/>
    <property type="match status" value="1"/>
</dbReference>
<comment type="similarity">
    <text evidence="2">Belongs to the PP2C family.</text>
</comment>
<dbReference type="EMBL" id="JAIFTH010000070">
    <property type="protein sequence ID" value="KAG9510829.1"/>
    <property type="molecule type" value="Genomic_DNA"/>
</dbReference>
<dbReference type="CDD" id="cd00143">
    <property type="entry name" value="PP2Cc"/>
    <property type="match status" value="1"/>
</dbReference>
<comment type="cofactor">
    <cofactor evidence="1">
        <name>Mn(2+)</name>
        <dbReference type="ChEBI" id="CHEBI:29035"/>
    </cofactor>
</comment>
<dbReference type="PANTHER" id="PTHR10652:SF0">
    <property type="entry name" value="ADENYLYL CYCLASE-ASSOCIATED PROTEIN"/>
    <property type="match status" value="1"/>
</dbReference>
<reference evidence="11 12" key="1">
    <citation type="submission" date="2020-10" db="EMBL/GenBank/DDBJ databases">
        <authorList>
            <person name="Klimov P.B."/>
            <person name="Dyachkov S.M."/>
            <person name="Chetverikov P.E."/>
        </authorList>
    </citation>
    <scope>NUCLEOTIDE SEQUENCE [LARGE SCALE GENOMIC DNA]</scope>
    <source>
        <strain evidence="11">BMOC 18-1129-001#AD2665</strain>
        <tissue evidence="11">Entire mites</tissue>
    </source>
</reference>